<sequence length="512" mass="51626">MMLPKPLPDEEGVGTADVTSVALAVGAGMIALVIPEIMPPKPLEEVVGTAEGTLEFASVAAEDTAAEVASVALAVGAGIIALVIPEIMPPKPPEEVVGTAEGTLEFASVAAEDTAAEVASVALAVGAGIIALVIPEIMPPKPPEEVVGTAEGTLEFASVAAEDTAAEVASVALAVGEGRMALVIPEMIPPKPPVEVAVGTAEDTPELASVAAEVASLAAEEGAGVASVALAVEEGRMALVMSEMIPPRSPDVVVVGTAEDTSEVTSVAAEETAEVKSVTAEEAAEVASVALVVGAGKTALVTSETASPKSLVNPPNRPPPDELAAGALEEVGVTIPVGAITIALEAAFVGLAALDEPAAADEPLLADETADSAALVDVLDPRPIPNKPLDGKSSRGEDPAAEDPAALDSVFPVGIGVVTTPVIVVEGDTNTGVVRVIVWLSLSPEFDPELEGSFFDDPKPFDKLAMRSPRLSDESRFAVSDVPEVVLSGVDAAEGALVMVMLVNCRFTCRGK</sequence>
<evidence type="ECO:0000313" key="2">
    <source>
        <dbReference type="EMBL" id="KAK8042753.1"/>
    </source>
</evidence>
<comment type="caution">
    <text evidence="2">The sequence shown here is derived from an EMBL/GenBank/DDBJ whole genome shotgun (WGS) entry which is preliminary data.</text>
</comment>
<dbReference type="GeneID" id="92097708"/>
<accession>A0ABR1TAM3</accession>
<gene>
    <name evidence="2" type="ORF">PG994_013236</name>
</gene>
<dbReference type="EMBL" id="JAQQWL010000013">
    <property type="protein sequence ID" value="KAK8042753.1"/>
    <property type="molecule type" value="Genomic_DNA"/>
</dbReference>
<protein>
    <submittedName>
        <fullName evidence="2">Uncharacterized protein</fullName>
    </submittedName>
</protein>
<name>A0ABR1TAM3_9PEZI</name>
<feature type="region of interest" description="Disordered" evidence="1">
    <location>
        <begin position="378"/>
        <end position="405"/>
    </location>
</feature>
<feature type="region of interest" description="Disordered" evidence="1">
    <location>
        <begin position="303"/>
        <end position="323"/>
    </location>
</feature>
<keyword evidence="3" id="KW-1185">Reference proteome</keyword>
<reference evidence="2 3" key="1">
    <citation type="submission" date="2023-01" db="EMBL/GenBank/DDBJ databases">
        <title>Analysis of 21 Apiospora genomes using comparative genomics revels a genus with tremendous synthesis potential of carbohydrate active enzymes and secondary metabolites.</title>
        <authorList>
            <person name="Sorensen T."/>
        </authorList>
    </citation>
    <scope>NUCLEOTIDE SEQUENCE [LARGE SCALE GENOMIC DNA]</scope>
    <source>
        <strain evidence="2 3">CBS 135458</strain>
    </source>
</reference>
<feature type="compositionally biased region" description="Basic and acidic residues" evidence="1">
    <location>
        <begin position="389"/>
        <end position="398"/>
    </location>
</feature>
<dbReference type="RefSeq" id="XP_066709606.1">
    <property type="nucleotide sequence ID" value="XM_066864645.1"/>
</dbReference>
<organism evidence="2 3">
    <name type="scientific">Apiospora phragmitis</name>
    <dbReference type="NCBI Taxonomy" id="2905665"/>
    <lineage>
        <taxon>Eukaryota</taxon>
        <taxon>Fungi</taxon>
        <taxon>Dikarya</taxon>
        <taxon>Ascomycota</taxon>
        <taxon>Pezizomycotina</taxon>
        <taxon>Sordariomycetes</taxon>
        <taxon>Xylariomycetidae</taxon>
        <taxon>Amphisphaeriales</taxon>
        <taxon>Apiosporaceae</taxon>
        <taxon>Apiospora</taxon>
    </lineage>
</organism>
<dbReference type="Proteomes" id="UP001480595">
    <property type="component" value="Unassembled WGS sequence"/>
</dbReference>
<proteinExistence type="predicted"/>
<evidence type="ECO:0000313" key="3">
    <source>
        <dbReference type="Proteomes" id="UP001480595"/>
    </source>
</evidence>
<evidence type="ECO:0000256" key="1">
    <source>
        <dbReference type="SAM" id="MobiDB-lite"/>
    </source>
</evidence>